<feature type="binding site" evidence="14">
    <location>
        <position position="210"/>
    </location>
    <ligand>
        <name>5-hydroxyisourate</name>
        <dbReference type="ChEBI" id="CHEBI:18072"/>
    </ligand>
</feature>
<feature type="active site" description="Charge relay system" evidence="13">
    <location>
        <position position="287"/>
    </location>
</feature>
<keyword evidence="17" id="KW-1185">Reference proteome</keyword>
<dbReference type="PRINTS" id="PR00093">
    <property type="entry name" value="URICASE"/>
</dbReference>
<protein>
    <recommendedName>
        <fullName evidence="6 12">Uricase</fullName>
        <ecNumber evidence="5 12">1.7.3.3</ecNumber>
    </recommendedName>
    <alternativeName>
        <fullName evidence="10 12">Urate oxidase</fullName>
    </alternativeName>
</protein>
<feature type="binding site" evidence="14">
    <location>
        <position position="91"/>
    </location>
    <ligand>
        <name>O2</name>
        <dbReference type="ChEBI" id="CHEBI:15379"/>
    </ligand>
</feature>
<keyword evidence="7 12" id="KW-0659">Purine metabolism</keyword>
<feature type="binding site" evidence="14">
    <location>
        <position position="259"/>
    </location>
    <ligand>
        <name>5-hydroxyisourate</name>
        <dbReference type="ChEBI" id="CHEBI:18072"/>
    </ligand>
</feature>
<dbReference type="NCBIfam" id="TIGR03383">
    <property type="entry name" value="urate_oxi"/>
    <property type="match status" value="1"/>
</dbReference>
<dbReference type="Pfam" id="PF01014">
    <property type="entry name" value="Uricase"/>
    <property type="match status" value="2"/>
</dbReference>
<comment type="similarity">
    <text evidence="4 12 15">Belongs to the uricase family.</text>
</comment>
<dbReference type="InterPro" id="IPR002042">
    <property type="entry name" value="Uricase"/>
</dbReference>
<keyword evidence="9 12" id="KW-0576">Peroxisome</keyword>
<dbReference type="PIRSF" id="PIRSF000241">
    <property type="entry name" value="Urate_oxidase"/>
    <property type="match status" value="1"/>
</dbReference>
<gene>
    <name evidence="16" type="ORF">G0U57_020458</name>
</gene>
<organism evidence="16 17">
    <name type="scientific">Chelydra serpentina</name>
    <name type="common">Snapping turtle</name>
    <name type="synonym">Testudo serpentina</name>
    <dbReference type="NCBI Taxonomy" id="8475"/>
    <lineage>
        <taxon>Eukaryota</taxon>
        <taxon>Metazoa</taxon>
        <taxon>Chordata</taxon>
        <taxon>Craniata</taxon>
        <taxon>Vertebrata</taxon>
        <taxon>Euteleostomi</taxon>
        <taxon>Archelosauria</taxon>
        <taxon>Testudinata</taxon>
        <taxon>Testudines</taxon>
        <taxon>Cryptodira</taxon>
        <taxon>Durocryptodira</taxon>
        <taxon>Americhelydia</taxon>
        <taxon>Chelydroidea</taxon>
        <taxon>Chelydridae</taxon>
        <taxon>Chelydra</taxon>
    </lineage>
</organism>
<dbReference type="GO" id="GO:0004846">
    <property type="term" value="F:urate oxidase activity"/>
    <property type="evidence" value="ECO:0007669"/>
    <property type="project" value="UniProtKB-EC"/>
</dbReference>
<feature type="binding site" evidence="14">
    <location>
        <position position="210"/>
    </location>
    <ligand>
        <name>urate</name>
        <dbReference type="ChEBI" id="CHEBI:17775"/>
    </ligand>
</feature>
<comment type="catalytic activity">
    <reaction evidence="11 12 15">
        <text>urate + O2 + H2O = 5-hydroxyisourate + H2O2</text>
        <dbReference type="Rhea" id="RHEA:21368"/>
        <dbReference type="ChEBI" id="CHEBI:15377"/>
        <dbReference type="ChEBI" id="CHEBI:15379"/>
        <dbReference type="ChEBI" id="CHEBI:16240"/>
        <dbReference type="ChEBI" id="CHEBI:17775"/>
        <dbReference type="ChEBI" id="CHEBI:18072"/>
        <dbReference type="EC" id="1.7.3.3"/>
    </reaction>
</comment>
<sequence length="329" mass="37638">MTHFIEQQQQLLLFSVIQDSEVTMQRPAVCHLPNEDLEILNAEYGKNMIKLLRIRRDGMKHCIKEVEACVHLRLDSVNEYSQGDNSAVIPTDTMKNAVIALAKCNGIETIEQFALDICNHFISSYCHVVYVKAYVQEVPWRRLEKNGVPHVHSFIFVPEGIRFCEVEQCQNGCPLISSGIKDLKLKKTAQSGFEDFCRDKYTTLPETNDRVLSAELFCKWCYGECQDIDFDCVWDIVHESVLEAFSGPPDCGEYSPSYQKTVNDIQMLILARVPQIEETEVILNNIHYFVTDLKKLGLTNEKEVLIPVDTPYGSCTCVLRRKKCLEEQA</sequence>
<evidence type="ECO:0000256" key="11">
    <source>
        <dbReference type="ARBA" id="ARBA00048818"/>
    </source>
</evidence>
<reference evidence="16 17" key="1">
    <citation type="journal article" date="2020" name="G3 (Bethesda)">
        <title>Draft Genome of the Common Snapping Turtle, Chelydra serpentina, a Model for Phenotypic Plasticity in Reptiles.</title>
        <authorList>
            <person name="Das D."/>
            <person name="Singh S.K."/>
            <person name="Bierstedt J."/>
            <person name="Erickson A."/>
            <person name="Galli G.L.J."/>
            <person name="Crossley D.A. 2nd"/>
            <person name="Rhen T."/>
        </authorList>
    </citation>
    <scope>NUCLEOTIDE SEQUENCE [LARGE SCALE GENOMIC DNA]</scope>
    <source>
        <strain evidence="16">KW</strain>
    </source>
</reference>
<dbReference type="SUPFAM" id="SSF55620">
    <property type="entry name" value="Tetrahydrobiopterin biosynthesis enzymes-like"/>
    <property type="match status" value="2"/>
</dbReference>
<dbReference type="Gene3D" id="3.10.270.10">
    <property type="entry name" value="Urate Oxidase"/>
    <property type="match status" value="1"/>
</dbReference>
<dbReference type="FunFam" id="3.10.270.10:FF:000001">
    <property type="entry name" value="Uricase"/>
    <property type="match status" value="1"/>
</dbReference>
<dbReference type="PANTHER" id="PTHR42874">
    <property type="entry name" value="URICASE"/>
    <property type="match status" value="1"/>
</dbReference>
<dbReference type="GO" id="GO:0005777">
    <property type="term" value="C:peroxisome"/>
    <property type="evidence" value="ECO:0007669"/>
    <property type="project" value="UniProtKB-SubCell"/>
</dbReference>
<feature type="binding site" evidence="14">
    <location>
        <position position="91"/>
    </location>
    <ligand>
        <name>urate</name>
        <dbReference type="ChEBI" id="CHEBI:17775"/>
    </ligand>
</feature>
<evidence type="ECO:0000256" key="1">
    <source>
        <dbReference type="ARBA" id="ARBA00003860"/>
    </source>
</evidence>
<comment type="subcellular location">
    <subcellularLocation>
        <location evidence="2 12">Peroxisome</location>
    </subcellularLocation>
</comment>
<dbReference type="EMBL" id="JAHGAV010000086">
    <property type="protein sequence ID" value="KAG6932888.1"/>
    <property type="molecule type" value="Genomic_DNA"/>
</dbReference>
<dbReference type="PANTHER" id="PTHR42874:SF1">
    <property type="entry name" value="URICASE"/>
    <property type="match status" value="1"/>
</dbReference>
<dbReference type="Proteomes" id="UP000765507">
    <property type="component" value="Unassembled WGS sequence"/>
</dbReference>
<evidence type="ECO:0000256" key="13">
    <source>
        <dbReference type="PIRSR" id="PIRSR000241-1"/>
    </source>
</evidence>
<accession>A0A8T1SVI7</accession>
<feature type="binding site" evidence="14">
    <location>
        <position position="193"/>
    </location>
    <ligand>
        <name>5-hydroxyisourate</name>
        <dbReference type="ChEBI" id="CHEBI:18072"/>
    </ligand>
</feature>
<dbReference type="GO" id="GO:0019628">
    <property type="term" value="P:urate catabolic process"/>
    <property type="evidence" value="ECO:0007669"/>
    <property type="project" value="UniProtKB-ARBA"/>
</dbReference>
<evidence type="ECO:0000256" key="2">
    <source>
        <dbReference type="ARBA" id="ARBA00004275"/>
    </source>
</evidence>
<feature type="binding site" evidence="14">
    <location>
        <position position="193"/>
    </location>
    <ligand>
        <name>urate</name>
        <dbReference type="ChEBI" id="CHEBI:17775"/>
    </ligand>
</feature>
<comment type="caution">
    <text evidence="16">The sequence shown here is derived from an EMBL/GenBank/DDBJ whole genome shotgun (WGS) entry which is preliminary data.</text>
</comment>
<dbReference type="GO" id="GO:0006145">
    <property type="term" value="P:purine nucleobase catabolic process"/>
    <property type="evidence" value="ECO:0007669"/>
    <property type="project" value="TreeGrafter"/>
</dbReference>
<evidence type="ECO:0000256" key="7">
    <source>
        <dbReference type="ARBA" id="ARBA00022631"/>
    </source>
</evidence>
<evidence type="ECO:0000313" key="16">
    <source>
        <dbReference type="EMBL" id="KAG6932888.1"/>
    </source>
</evidence>
<keyword evidence="8 12" id="KW-0560">Oxidoreductase</keyword>
<feature type="active site" description="Charge relay system" evidence="13">
    <location>
        <position position="46"/>
    </location>
</feature>
<evidence type="ECO:0000256" key="12">
    <source>
        <dbReference type="PIRNR" id="PIRNR000241"/>
    </source>
</evidence>
<evidence type="ECO:0000256" key="6">
    <source>
        <dbReference type="ARBA" id="ARBA00017098"/>
    </source>
</evidence>
<feature type="binding site" evidence="14">
    <location>
        <position position="285"/>
    </location>
    <ligand>
        <name>O2</name>
        <dbReference type="ChEBI" id="CHEBI:15379"/>
    </ligand>
</feature>
<feature type="binding site" evidence="14">
    <location>
        <position position="285"/>
    </location>
    <ligand>
        <name>urate</name>
        <dbReference type="ChEBI" id="CHEBI:17775"/>
    </ligand>
</feature>
<dbReference type="OrthoDB" id="9992118at2759"/>
<dbReference type="EC" id="1.7.3.3" evidence="5 12"/>
<feature type="binding site" evidence="14">
    <location>
        <position position="285"/>
    </location>
    <ligand>
        <name>5-hydroxyisourate</name>
        <dbReference type="ChEBI" id="CHEBI:18072"/>
    </ligand>
</feature>
<name>A0A8T1SVI7_CHESE</name>
<comment type="function">
    <text evidence="1 12 15">Catalyzes the oxidation of uric acid to 5-hydroxyisourate, which is further processed to form (S)-allantoin.</text>
</comment>
<evidence type="ECO:0000256" key="9">
    <source>
        <dbReference type="ARBA" id="ARBA00023140"/>
    </source>
</evidence>
<dbReference type="AlphaFoldDB" id="A0A8T1SVI7"/>
<comment type="pathway">
    <text evidence="3 12">Purine metabolism; urate degradation; (S)-allantoin from urate: step 1/3.</text>
</comment>
<evidence type="ECO:0000256" key="15">
    <source>
        <dbReference type="RuleBase" id="RU004455"/>
    </source>
</evidence>
<feature type="binding site" evidence="14">
    <location>
        <position position="91"/>
    </location>
    <ligand>
        <name>5-hydroxyisourate</name>
        <dbReference type="ChEBI" id="CHEBI:18072"/>
    </ligand>
</feature>
<evidence type="ECO:0000256" key="8">
    <source>
        <dbReference type="ARBA" id="ARBA00023002"/>
    </source>
</evidence>
<evidence type="ECO:0000313" key="17">
    <source>
        <dbReference type="Proteomes" id="UP000765507"/>
    </source>
</evidence>
<proteinExistence type="inferred from homology"/>
<feature type="binding site" evidence="14">
    <location>
        <position position="92"/>
    </location>
    <ligand>
        <name>5-hydroxyisourate</name>
        <dbReference type="ChEBI" id="CHEBI:18072"/>
    </ligand>
</feature>
<evidence type="ECO:0000256" key="3">
    <source>
        <dbReference type="ARBA" id="ARBA00004831"/>
    </source>
</evidence>
<evidence type="ECO:0000256" key="4">
    <source>
        <dbReference type="ARBA" id="ARBA00009760"/>
    </source>
</evidence>
<evidence type="ECO:0000256" key="10">
    <source>
        <dbReference type="ARBA" id="ARBA00031317"/>
    </source>
</evidence>
<feature type="binding site" evidence="14">
    <location>
        <position position="92"/>
    </location>
    <ligand>
        <name>urate</name>
        <dbReference type="ChEBI" id="CHEBI:17775"/>
    </ligand>
</feature>
<feature type="binding site" evidence="14">
    <location>
        <position position="259"/>
    </location>
    <ligand>
        <name>urate</name>
        <dbReference type="ChEBI" id="CHEBI:17775"/>
    </ligand>
</feature>
<evidence type="ECO:0000256" key="14">
    <source>
        <dbReference type="PIRSR" id="PIRSR000241-2"/>
    </source>
</evidence>
<evidence type="ECO:0000256" key="5">
    <source>
        <dbReference type="ARBA" id="ARBA00012598"/>
    </source>
</evidence>
<feature type="active site" description="Charge relay system" evidence="13">
    <location>
        <position position="91"/>
    </location>
</feature>